<organism evidence="1 2">
    <name type="scientific">Truncatella angustata</name>
    <dbReference type="NCBI Taxonomy" id="152316"/>
    <lineage>
        <taxon>Eukaryota</taxon>
        <taxon>Fungi</taxon>
        <taxon>Dikarya</taxon>
        <taxon>Ascomycota</taxon>
        <taxon>Pezizomycotina</taxon>
        <taxon>Sordariomycetes</taxon>
        <taxon>Xylariomycetidae</taxon>
        <taxon>Amphisphaeriales</taxon>
        <taxon>Sporocadaceae</taxon>
        <taxon>Truncatella</taxon>
    </lineage>
</organism>
<comment type="caution">
    <text evidence="1">The sequence shown here is derived from an EMBL/GenBank/DDBJ whole genome shotgun (WGS) entry which is preliminary data.</text>
</comment>
<keyword evidence="2" id="KW-1185">Reference proteome</keyword>
<dbReference type="GeneID" id="70137410"/>
<evidence type="ECO:0000313" key="1">
    <source>
        <dbReference type="EMBL" id="KAH6643382.1"/>
    </source>
</evidence>
<proteinExistence type="predicted"/>
<accession>A0A9P8RF00</accession>
<evidence type="ECO:0000313" key="2">
    <source>
        <dbReference type="Proteomes" id="UP000758603"/>
    </source>
</evidence>
<dbReference type="Proteomes" id="UP000758603">
    <property type="component" value="Unassembled WGS sequence"/>
</dbReference>
<protein>
    <submittedName>
        <fullName evidence="1">Uncharacterized protein</fullName>
    </submittedName>
</protein>
<name>A0A9P8RF00_9PEZI</name>
<dbReference type="AlphaFoldDB" id="A0A9P8RF00"/>
<reference evidence="1" key="1">
    <citation type="journal article" date="2021" name="Nat. Commun.">
        <title>Genetic determinants of endophytism in the Arabidopsis root mycobiome.</title>
        <authorList>
            <person name="Mesny F."/>
            <person name="Miyauchi S."/>
            <person name="Thiergart T."/>
            <person name="Pickel B."/>
            <person name="Atanasova L."/>
            <person name="Karlsson M."/>
            <person name="Huettel B."/>
            <person name="Barry K.W."/>
            <person name="Haridas S."/>
            <person name="Chen C."/>
            <person name="Bauer D."/>
            <person name="Andreopoulos W."/>
            <person name="Pangilinan J."/>
            <person name="LaButti K."/>
            <person name="Riley R."/>
            <person name="Lipzen A."/>
            <person name="Clum A."/>
            <person name="Drula E."/>
            <person name="Henrissat B."/>
            <person name="Kohler A."/>
            <person name="Grigoriev I.V."/>
            <person name="Martin F.M."/>
            <person name="Hacquard S."/>
        </authorList>
    </citation>
    <scope>NUCLEOTIDE SEQUENCE</scope>
    <source>
        <strain evidence="1">MPI-SDFR-AT-0073</strain>
    </source>
</reference>
<dbReference type="OrthoDB" id="5352317at2759"/>
<gene>
    <name evidence="1" type="ORF">BKA67DRAFT_665196</name>
</gene>
<sequence length="101" mass="11586">MPDTYLDAESEAAVEVWAAEDSIINASAACLHTMARNSKWKIRRLQSRCKYDYFAEWKFGIDNGQRDSVNGWSGQFGEGKGFIVLSVIDDEKRKIVWRSYT</sequence>
<dbReference type="RefSeq" id="XP_045951312.1">
    <property type="nucleotide sequence ID" value="XM_046108519.1"/>
</dbReference>
<dbReference type="EMBL" id="JAGPXC010000013">
    <property type="protein sequence ID" value="KAH6643382.1"/>
    <property type="molecule type" value="Genomic_DNA"/>
</dbReference>